<dbReference type="RefSeq" id="WP_075629838.1">
    <property type="nucleotide sequence ID" value="NZ_FOAM01000007.1"/>
</dbReference>
<keyword evidence="1" id="KW-0812">Transmembrane</keyword>
<name>A0A1Q9ARC9_9HYPH</name>
<feature type="chain" id="PRO_5010217948" evidence="2">
    <location>
        <begin position="20"/>
        <end position="103"/>
    </location>
</feature>
<keyword evidence="4" id="KW-1185">Reference proteome</keyword>
<keyword evidence="1" id="KW-1133">Transmembrane helix</keyword>
<evidence type="ECO:0000256" key="1">
    <source>
        <dbReference type="SAM" id="Phobius"/>
    </source>
</evidence>
<keyword evidence="2" id="KW-0732">Signal</keyword>
<proteinExistence type="predicted"/>
<organism evidence="3 4">
    <name type="scientific">Xaviernesmea oryzae</name>
    <dbReference type="NCBI Taxonomy" id="464029"/>
    <lineage>
        <taxon>Bacteria</taxon>
        <taxon>Pseudomonadati</taxon>
        <taxon>Pseudomonadota</taxon>
        <taxon>Alphaproteobacteria</taxon>
        <taxon>Hyphomicrobiales</taxon>
        <taxon>Rhizobiaceae</taxon>
        <taxon>Rhizobium/Agrobacterium group</taxon>
        <taxon>Xaviernesmea</taxon>
    </lineage>
</organism>
<evidence type="ECO:0000256" key="2">
    <source>
        <dbReference type="SAM" id="SignalP"/>
    </source>
</evidence>
<feature type="signal peptide" evidence="2">
    <location>
        <begin position="1"/>
        <end position="19"/>
    </location>
</feature>
<sequence>MKSLLTLYAGLSLSPAAWALNTQLGQILPYRDCAAGSSWTGGSAFALVVVAAGGALLSWRYGRFAIGRAGRAGAYAGALFGLAFCFALILQGAATLLISPCLH</sequence>
<reference evidence="3 4" key="1">
    <citation type="submission" date="2016-09" db="EMBL/GenBank/DDBJ databases">
        <title>Rhizobium sp. nov., a novel species isolated from the rice rhizosphere.</title>
        <authorList>
            <person name="Zhao J."/>
            <person name="Zhang X."/>
        </authorList>
    </citation>
    <scope>NUCLEOTIDE SEQUENCE [LARGE SCALE GENOMIC DNA]</scope>
    <source>
        <strain evidence="3 4">1.7048</strain>
    </source>
</reference>
<feature type="transmembrane region" description="Helical" evidence="1">
    <location>
        <begin position="74"/>
        <end position="98"/>
    </location>
</feature>
<dbReference type="Proteomes" id="UP000186364">
    <property type="component" value="Unassembled WGS sequence"/>
</dbReference>
<keyword evidence="1" id="KW-0472">Membrane</keyword>
<dbReference type="EMBL" id="MKIP01000059">
    <property type="protein sequence ID" value="OLP57931.1"/>
    <property type="molecule type" value="Genomic_DNA"/>
</dbReference>
<evidence type="ECO:0000313" key="4">
    <source>
        <dbReference type="Proteomes" id="UP000186364"/>
    </source>
</evidence>
<comment type="caution">
    <text evidence="3">The sequence shown here is derived from an EMBL/GenBank/DDBJ whole genome shotgun (WGS) entry which is preliminary data.</text>
</comment>
<dbReference type="OrthoDB" id="7273910at2"/>
<evidence type="ECO:0000313" key="3">
    <source>
        <dbReference type="EMBL" id="OLP57931.1"/>
    </source>
</evidence>
<protein>
    <submittedName>
        <fullName evidence="3">Uncharacterized protein</fullName>
    </submittedName>
</protein>
<gene>
    <name evidence="3" type="ORF">BJF93_13925</name>
</gene>
<feature type="transmembrane region" description="Helical" evidence="1">
    <location>
        <begin position="43"/>
        <end position="62"/>
    </location>
</feature>
<dbReference type="AlphaFoldDB" id="A0A1Q9ARC9"/>
<accession>A0A1Q9ARC9</accession>